<dbReference type="InterPro" id="IPR016197">
    <property type="entry name" value="Chromo-like_dom_sf"/>
</dbReference>
<keyword evidence="5" id="KW-1185">Reference proteome</keyword>
<dbReference type="EMBL" id="CH991547">
    <property type="protein sequence ID" value="EDQ90551.1"/>
    <property type="molecule type" value="Genomic_DNA"/>
</dbReference>
<accession>A9UWE8</accession>
<dbReference type="Gene3D" id="2.30.30.140">
    <property type="match status" value="1"/>
</dbReference>
<dbReference type="PANTHER" id="PTHR15856:SF51">
    <property type="entry name" value="MBD-R2"/>
    <property type="match status" value="1"/>
</dbReference>
<proteinExistence type="predicted"/>
<evidence type="ECO:0000256" key="2">
    <source>
        <dbReference type="ARBA" id="ARBA00022737"/>
    </source>
</evidence>
<organism evidence="4 5">
    <name type="scientific">Monosiga brevicollis</name>
    <name type="common">Choanoflagellate</name>
    <dbReference type="NCBI Taxonomy" id="81824"/>
    <lineage>
        <taxon>Eukaryota</taxon>
        <taxon>Choanoflagellata</taxon>
        <taxon>Craspedida</taxon>
        <taxon>Salpingoecidae</taxon>
        <taxon>Monosiga</taxon>
    </lineage>
</organism>
<feature type="non-terminal residue" evidence="4">
    <location>
        <position position="1"/>
    </location>
</feature>
<keyword evidence="3" id="KW-0539">Nucleus</keyword>
<feature type="non-terminal residue" evidence="4">
    <location>
        <position position="50"/>
    </location>
</feature>
<reference evidence="4 5" key="1">
    <citation type="journal article" date="2008" name="Nature">
        <title>The genome of the choanoflagellate Monosiga brevicollis and the origin of metazoans.</title>
        <authorList>
            <consortium name="JGI Sequencing"/>
            <person name="King N."/>
            <person name="Westbrook M.J."/>
            <person name="Young S.L."/>
            <person name="Kuo A."/>
            <person name="Abedin M."/>
            <person name="Chapman J."/>
            <person name="Fairclough S."/>
            <person name="Hellsten U."/>
            <person name="Isogai Y."/>
            <person name="Letunic I."/>
            <person name="Marr M."/>
            <person name="Pincus D."/>
            <person name="Putnam N."/>
            <person name="Rokas A."/>
            <person name="Wright K.J."/>
            <person name="Zuzow R."/>
            <person name="Dirks W."/>
            <person name="Good M."/>
            <person name="Goodstein D."/>
            <person name="Lemons D."/>
            <person name="Li W."/>
            <person name="Lyons J.B."/>
            <person name="Morris A."/>
            <person name="Nichols S."/>
            <person name="Richter D.J."/>
            <person name="Salamov A."/>
            <person name="Bork P."/>
            <person name="Lim W.A."/>
            <person name="Manning G."/>
            <person name="Miller W.T."/>
            <person name="McGinnis W."/>
            <person name="Shapiro H."/>
            <person name="Tjian R."/>
            <person name="Grigoriev I.V."/>
            <person name="Rokhsar D."/>
        </authorList>
    </citation>
    <scope>NUCLEOTIDE SEQUENCE [LARGE SCALE GENOMIC DNA]</scope>
    <source>
        <strain evidence="5">MX1 / ATCC 50154</strain>
    </source>
</reference>
<dbReference type="AlphaFoldDB" id="A9UWE8"/>
<evidence type="ECO:0000313" key="5">
    <source>
        <dbReference type="Proteomes" id="UP000001357"/>
    </source>
</evidence>
<comment type="subcellular location">
    <subcellularLocation>
        <location evidence="1">Nucleus</location>
    </subcellularLocation>
</comment>
<dbReference type="SUPFAM" id="SSF54160">
    <property type="entry name" value="Chromo domain-like"/>
    <property type="match status" value="1"/>
</dbReference>
<evidence type="ECO:0008006" key="6">
    <source>
        <dbReference type="Google" id="ProtNLM"/>
    </source>
</evidence>
<protein>
    <recommendedName>
        <fullName evidence="6">Tudor-knot domain-containing protein</fullName>
    </recommendedName>
</protein>
<dbReference type="KEGG" id="mbr:MONBRDRAFT_3766"/>
<name>A9UWE8_MONBE</name>
<dbReference type="Proteomes" id="UP000001357">
    <property type="component" value="Unassembled WGS sequence"/>
</dbReference>
<dbReference type="GeneID" id="5889950"/>
<dbReference type="InParanoid" id="A9UWE8"/>
<evidence type="ECO:0000256" key="1">
    <source>
        <dbReference type="ARBA" id="ARBA00004123"/>
    </source>
</evidence>
<evidence type="ECO:0000313" key="4">
    <source>
        <dbReference type="EMBL" id="EDQ90551.1"/>
    </source>
</evidence>
<dbReference type="InterPro" id="IPR043449">
    <property type="entry name" value="PHF20-like"/>
</dbReference>
<sequence>SRITAMDYLGNWLPAVVQKVDLAEQRVLVHFVRWSSKYDEWIGFSEQRLK</sequence>
<dbReference type="GO" id="GO:0005634">
    <property type="term" value="C:nucleus"/>
    <property type="evidence" value="ECO:0007669"/>
    <property type="project" value="UniProtKB-SubCell"/>
</dbReference>
<dbReference type="PANTHER" id="PTHR15856">
    <property type="entry name" value="PHD FINGER PROTEIN 20-RELATED"/>
    <property type="match status" value="1"/>
</dbReference>
<evidence type="ECO:0000256" key="3">
    <source>
        <dbReference type="ARBA" id="ARBA00023242"/>
    </source>
</evidence>
<dbReference type="CDD" id="cd20104">
    <property type="entry name" value="MBT_PHF20L1-like"/>
    <property type="match status" value="1"/>
</dbReference>
<dbReference type="RefSeq" id="XP_001744602.1">
    <property type="nucleotide sequence ID" value="XM_001744550.1"/>
</dbReference>
<dbReference type="STRING" id="81824.A9UWE8"/>
<gene>
    <name evidence="4" type="ORF">MONBRDRAFT_3766</name>
</gene>
<keyword evidence="2" id="KW-0677">Repeat</keyword>